<keyword evidence="1" id="KW-0808">Transferase</keyword>
<name>A0A4R9HCK4_9LEPT</name>
<comment type="caution">
    <text evidence="1">The sequence shown here is derived from an EMBL/GenBank/DDBJ whole genome shotgun (WGS) entry which is preliminary data.</text>
</comment>
<dbReference type="AlphaFoldDB" id="A0A4R9HCK4"/>
<dbReference type="SUPFAM" id="SSF53756">
    <property type="entry name" value="UDP-Glycosyltransferase/glycogen phosphorylase"/>
    <property type="match status" value="1"/>
</dbReference>
<gene>
    <name evidence="1" type="ORF">EHO65_00535</name>
</gene>
<accession>A0A4R9HCK4</accession>
<organism evidence="1 2">
    <name type="scientific">Leptospira andrefontaineae</name>
    <dbReference type="NCBI Taxonomy" id="2484976"/>
    <lineage>
        <taxon>Bacteria</taxon>
        <taxon>Pseudomonadati</taxon>
        <taxon>Spirochaetota</taxon>
        <taxon>Spirochaetia</taxon>
        <taxon>Leptospirales</taxon>
        <taxon>Leptospiraceae</taxon>
        <taxon>Leptospira</taxon>
    </lineage>
</organism>
<proteinExistence type="predicted"/>
<dbReference type="EMBL" id="RQEY01000001">
    <property type="protein sequence ID" value="TGK44559.1"/>
    <property type="molecule type" value="Genomic_DNA"/>
</dbReference>
<dbReference type="OrthoDB" id="322965at2"/>
<sequence length="326" mass="36896">MIELISPKNSLGITRYCQTFELIFNSRGINVKFLQKPSSSHSFAHFHIGNSGREVLMSALEHKTRAIATMHDVVPRNPILRFFIGRLQLFLLRNHQLVVHSEYAKALARKKGYAKSIEVVPMGPLPLYHDPIKVENNIPLNIKPNSEIGEDGNRITLRICQPGVAKKAKALPELIIAASKFPQITLVIAGEIKDQTTQDLIRKYKELKLIQLGYCSDEVLNQEIQKSDYVTCFRTSSVGETNAPLVLSHYLGTPVTGWSVGSIPEYSLPGDQIFPEGTSIEEILKILLRKDSALQAKPTLLRDRVLKYWDITFEKYKEIYSRLGWL</sequence>
<evidence type="ECO:0000313" key="2">
    <source>
        <dbReference type="Proteomes" id="UP000298097"/>
    </source>
</evidence>
<reference evidence="1" key="1">
    <citation type="journal article" date="2019" name="PLoS Negl. Trop. Dis.">
        <title>Revisiting the worldwide diversity of Leptospira species in the environment.</title>
        <authorList>
            <person name="Vincent A.T."/>
            <person name="Schiettekatte O."/>
            <person name="Bourhy P."/>
            <person name="Veyrier F.J."/>
            <person name="Picardeau M."/>
        </authorList>
    </citation>
    <scope>NUCLEOTIDE SEQUENCE [LARGE SCALE GENOMIC DNA]</scope>
    <source>
        <strain evidence="1">201800301</strain>
    </source>
</reference>
<dbReference type="GO" id="GO:0016740">
    <property type="term" value="F:transferase activity"/>
    <property type="evidence" value="ECO:0007669"/>
    <property type="project" value="UniProtKB-KW"/>
</dbReference>
<dbReference type="Proteomes" id="UP000298097">
    <property type="component" value="Unassembled WGS sequence"/>
</dbReference>
<dbReference type="RefSeq" id="WP_135772306.1">
    <property type="nucleotide sequence ID" value="NZ_RQEY01000001.1"/>
</dbReference>
<evidence type="ECO:0000313" key="1">
    <source>
        <dbReference type="EMBL" id="TGK44559.1"/>
    </source>
</evidence>
<dbReference type="Gene3D" id="3.40.50.2000">
    <property type="entry name" value="Glycogen Phosphorylase B"/>
    <property type="match status" value="1"/>
</dbReference>
<protein>
    <submittedName>
        <fullName evidence="1">Glycosyltransferase family 1 protein</fullName>
    </submittedName>
</protein>
<keyword evidence="2" id="KW-1185">Reference proteome</keyword>